<protein>
    <submittedName>
        <fullName evidence="5">Ketoacyl-ACP synthase III</fullName>
    </submittedName>
</protein>
<reference evidence="5" key="1">
    <citation type="submission" date="2020-06" db="EMBL/GenBank/DDBJ databases">
        <title>Insight into the genomes of haloalkaliphilic bacilli from Kenyan soda lakes.</title>
        <authorList>
            <person name="Mwirichia R."/>
            <person name="Villamizar G.C."/>
            <person name="Poehlein A."/>
            <person name="Mugweru J."/>
            <person name="Kipnyargis A."/>
            <person name="Kiplimo D."/>
            <person name="Orwa P."/>
            <person name="Daniel R."/>
        </authorList>
    </citation>
    <scope>NUCLEOTIDE SEQUENCE</scope>
    <source>
        <strain evidence="5">B1096_S55</strain>
    </source>
</reference>
<evidence type="ECO:0000313" key="5">
    <source>
        <dbReference type="EMBL" id="MCR6098070.1"/>
    </source>
</evidence>
<feature type="domain" description="Beta-ketoacyl-[acyl-carrier-protein] synthase III C-terminal" evidence="3">
    <location>
        <begin position="239"/>
        <end position="328"/>
    </location>
</feature>
<evidence type="ECO:0000256" key="2">
    <source>
        <dbReference type="ARBA" id="ARBA00023315"/>
    </source>
</evidence>
<dbReference type="PANTHER" id="PTHR34069:SF2">
    <property type="entry name" value="BETA-KETOACYL-[ACYL-CARRIER-PROTEIN] SYNTHASE III"/>
    <property type="match status" value="1"/>
</dbReference>
<gene>
    <name evidence="5" type="ORF">HXA33_16140</name>
</gene>
<dbReference type="Pfam" id="PF08541">
    <property type="entry name" value="ACP_syn_III_C"/>
    <property type="match status" value="1"/>
</dbReference>
<dbReference type="InterPro" id="IPR013751">
    <property type="entry name" value="ACP_syn_III_N"/>
</dbReference>
<evidence type="ECO:0000259" key="4">
    <source>
        <dbReference type="Pfam" id="PF08545"/>
    </source>
</evidence>
<dbReference type="GO" id="GO:0006633">
    <property type="term" value="P:fatty acid biosynthetic process"/>
    <property type="evidence" value="ECO:0007669"/>
    <property type="project" value="InterPro"/>
</dbReference>
<proteinExistence type="predicted"/>
<dbReference type="InterPro" id="IPR016039">
    <property type="entry name" value="Thiolase-like"/>
</dbReference>
<keyword evidence="2" id="KW-0012">Acyltransferase</keyword>
<dbReference type="SUPFAM" id="SSF53901">
    <property type="entry name" value="Thiolase-like"/>
    <property type="match status" value="1"/>
</dbReference>
<organism evidence="5 6">
    <name type="scientific">Salipaludibacillus agaradhaerens</name>
    <name type="common">Bacillus agaradhaerens</name>
    <dbReference type="NCBI Taxonomy" id="76935"/>
    <lineage>
        <taxon>Bacteria</taxon>
        <taxon>Bacillati</taxon>
        <taxon>Bacillota</taxon>
        <taxon>Bacilli</taxon>
        <taxon>Bacillales</taxon>
        <taxon>Bacillaceae</taxon>
    </lineage>
</organism>
<dbReference type="Gene3D" id="3.40.47.10">
    <property type="match status" value="1"/>
</dbReference>
<dbReference type="AlphaFoldDB" id="A0A9Q4FYV1"/>
<sequence>MDHIKIKDVAIYHPDNVVDNNFYIDHFNRQGKDIRKFLAHMGREKRYIINNDDENGLTMAINASKRALAKAGLTGRDLDMIVFSTQVPETTFPSNAMYVHDAIDASHDTIVYDSNANCAGMTVAVEQAAHYLNSNQYMQRALIVGSDFNSLISNPQEEITYANYGDGAAAVILEKTTESNGFIDSISFNNSATRDKIKYPESGLSQALRGTAEADYIKWLPFDGAVCMPPTFDMIETLLARNNLTAKDIKMFCLSQFALSNIEKFQQHFELDDERIAYVGNKYGYTGTSSPFFAFHDSLKEARIQRGDYVLFWSVGAGFQVVAALFKY</sequence>
<evidence type="ECO:0000313" key="6">
    <source>
        <dbReference type="Proteomes" id="UP001057753"/>
    </source>
</evidence>
<comment type="caution">
    <text evidence="5">The sequence shown here is derived from an EMBL/GenBank/DDBJ whole genome shotgun (WGS) entry which is preliminary data.</text>
</comment>
<dbReference type="GO" id="GO:0044550">
    <property type="term" value="P:secondary metabolite biosynthetic process"/>
    <property type="evidence" value="ECO:0007669"/>
    <property type="project" value="TreeGrafter"/>
</dbReference>
<name>A0A9Q4FYV1_SALAG</name>
<evidence type="ECO:0000256" key="1">
    <source>
        <dbReference type="ARBA" id="ARBA00022679"/>
    </source>
</evidence>
<accession>A0A9Q4FYV1</accession>
<feature type="domain" description="Beta-ketoacyl-[acyl-carrier-protein] synthase III N-terminal" evidence="4">
    <location>
        <begin position="112"/>
        <end position="185"/>
    </location>
</feature>
<dbReference type="Pfam" id="PF08545">
    <property type="entry name" value="ACP_syn_III"/>
    <property type="match status" value="1"/>
</dbReference>
<dbReference type="PANTHER" id="PTHR34069">
    <property type="entry name" value="3-OXOACYL-[ACYL-CARRIER-PROTEIN] SYNTHASE 3"/>
    <property type="match status" value="1"/>
</dbReference>
<dbReference type="GO" id="GO:0004315">
    <property type="term" value="F:3-oxoacyl-[acyl-carrier-protein] synthase activity"/>
    <property type="evidence" value="ECO:0007669"/>
    <property type="project" value="InterPro"/>
</dbReference>
<keyword evidence="6" id="KW-1185">Reference proteome</keyword>
<dbReference type="CDD" id="cd00830">
    <property type="entry name" value="KAS_III"/>
    <property type="match status" value="1"/>
</dbReference>
<dbReference type="Proteomes" id="UP001057753">
    <property type="component" value="Unassembled WGS sequence"/>
</dbReference>
<dbReference type="RefSeq" id="WP_257822449.1">
    <property type="nucleotide sequence ID" value="NZ_JABXYM010000001.1"/>
</dbReference>
<keyword evidence="1" id="KW-0808">Transferase</keyword>
<evidence type="ECO:0000259" key="3">
    <source>
        <dbReference type="Pfam" id="PF08541"/>
    </source>
</evidence>
<dbReference type="InterPro" id="IPR013747">
    <property type="entry name" value="ACP_syn_III_C"/>
</dbReference>
<dbReference type="EMBL" id="JABXYM010000001">
    <property type="protein sequence ID" value="MCR6098070.1"/>
    <property type="molecule type" value="Genomic_DNA"/>
</dbReference>